<reference evidence="9 10" key="1">
    <citation type="journal article" date="2009" name="PLoS ONE">
        <title>The complete genome of Teredinibacter turnerae T7901: an intracellular endosymbiont of marine wood-boring bivalves (shipworms).</title>
        <authorList>
            <person name="Yang J.C."/>
            <person name="Madupu R."/>
            <person name="Durkin A.S."/>
            <person name="Ekborg N.A."/>
            <person name="Pedamallu C.S."/>
            <person name="Hostetler J.B."/>
            <person name="Radune D."/>
            <person name="Toms B.S."/>
            <person name="Henrissat B."/>
            <person name="Coutinho P.M."/>
            <person name="Schwarz S."/>
            <person name="Field L."/>
            <person name="Trindade-Silva A.E."/>
            <person name="Soares C.A.G."/>
            <person name="Elshahawi S."/>
            <person name="Hanora A."/>
            <person name="Schmidt E.W."/>
            <person name="Haygood M.G."/>
            <person name="Posfai J."/>
            <person name="Benner J."/>
            <person name="Madinger C."/>
            <person name="Nove J."/>
            <person name="Anton B."/>
            <person name="Chaudhary K."/>
            <person name="Foster J."/>
            <person name="Holman A."/>
            <person name="Kumar S."/>
            <person name="Lessard P.A."/>
            <person name="Luyten Y.A."/>
            <person name="Slatko B."/>
            <person name="Wood N."/>
            <person name="Wu B."/>
            <person name="Teplitski M."/>
            <person name="Mougous J.D."/>
            <person name="Ward N."/>
            <person name="Eisen J.A."/>
            <person name="Badger J.H."/>
            <person name="Distel D.L."/>
        </authorList>
    </citation>
    <scope>NUCLEOTIDE SEQUENCE [LARGE SCALE GENOMIC DNA]</scope>
    <source>
        <strain evidence="10">ATCC 39867 / T7901</strain>
    </source>
</reference>
<dbReference type="PANTHER" id="PTHR32060">
    <property type="entry name" value="TAIL-SPECIFIC PROTEASE"/>
    <property type="match status" value="1"/>
</dbReference>
<dbReference type="Pfam" id="PF03572">
    <property type="entry name" value="Peptidase_S41"/>
    <property type="match status" value="1"/>
</dbReference>
<dbReference type="Gene3D" id="3.90.226.10">
    <property type="entry name" value="2-enoyl-CoA Hydratase, Chain A, domain 1"/>
    <property type="match status" value="1"/>
</dbReference>
<dbReference type="eggNOG" id="COG0793">
    <property type="taxonomic scope" value="Bacteria"/>
</dbReference>
<dbReference type="Gene3D" id="3.30.750.44">
    <property type="match status" value="1"/>
</dbReference>
<evidence type="ECO:0000256" key="6">
    <source>
        <dbReference type="SAM" id="MobiDB-lite"/>
    </source>
</evidence>
<dbReference type="SMART" id="SM00245">
    <property type="entry name" value="TSPc"/>
    <property type="match status" value="1"/>
</dbReference>
<dbReference type="CDD" id="cd07560">
    <property type="entry name" value="Peptidase_S41_CPP"/>
    <property type="match status" value="1"/>
</dbReference>
<dbReference type="KEGG" id="ttu:TERTU_4429"/>
<dbReference type="OrthoDB" id="9812068at2"/>
<dbReference type="GO" id="GO:0030288">
    <property type="term" value="C:outer membrane-bounded periplasmic space"/>
    <property type="evidence" value="ECO:0007669"/>
    <property type="project" value="TreeGrafter"/>
</dbReference>
<evidence type="ECO:0000256" key="7">
    <source>
        <dbReference type="SAM" id="SignalP"/>
    </source>
</evidence>
<dbReference type="PROSITE" id="PS50106">
    <property type="entry name" value="PDZ"/>
    <property type="match status" value="1"/>
</dbReference>
<dbReference type="InterPro" id="IPR004447">
    <property type="entry name" value="Peptidase_S41A"/>
</dbReference>
<dbReference type="Proteomes" id="UP000009080">
    <property type="component" value="Chromosome"/>
</dbReference>
<evidence type="ECO:0000259" key="8">
    <source>
        <dbReference type="PROSITE" id="PS50106"/>
    </source>
</evidence>
<dbReference type="InterPro" id="IPR005151">
    <property type="entry name" value="Tail-specific_protease"/>
</dbReference>
<dbReference type="CDD" id="cd06782">
    <property type="entry name" value="cpPDZ_CPP-like"/>
    <property type="match status" value="1"/>
</dbReference>
<sequence length="455" mass="49389">MPSLLQQGFAACFFLVSAVAVWAEPQPEPNVPDNDTVSVLPLEDLRVFTKAFDHIRNSYIDEIDDRTLLEYAIRGMMEQLDPHSSFLDASTYDDLQVNTTGEFGGLGIEVGTEDGFIKVVSPIDDTPAARGGVEAGDLIIKLDETPVKGLTLDEAVEKMRGKKGTAITLTIVREGEEKPLEITLVRDTIKVRSVRAELEDEHYAYVRIAQFQVNTADDVRAAYAKLADGKNDIRGLVLDLRNNPGGVLQAAVETTDLFLSGGLVVYTEGRLPDSNVRYEANPGDMSNGMPIVVLINDGSASASEIVAGALQDQRRALVIGTRSFGKGSVQSVIPITNDRAVKLTTALYYTPNGRSIQAQGIEPDILVERVRVTAVRPRLSVKEADLSRHLKNTKGGDEVTAKDDVSETELHNQDSQLYEALNILKSLTLFKESQQKHGASQPVPAQLSSSQASAG</sequence>
<dbReference type="FunFam" id="2.30.42.10:FF:000063">
    <property type="entry name" value="Peptidase, S41 family"/>
    <property type="match status" value="1"/>
</dbReference>
<dbReference type="InterPro" id="IPR029045">
    <property type="entry name" value="ClpP/crotonase-like_dom_sf"/>
</dbReference>
<evidence type="ECO:0000256" key="5">
    <source>
        <dbReference type="RuleBase" id="RU004404"/>
    </source>
</evidence>
<organism evidence="9 10">
    <name type="scientific">Teredinibacter turnerae (strain ATCC 39867 / T7901)</name>
    <dbReference type="NCBI Taxonomy" id="377629"/>
    <lineage>
        <taxon>Bacteria</taxon>
        <taxon>Pseudomonadati</taxon>
        <taxon>Pseudomonadota</taxon>
        <taxon>Gammaproteobacteria</taxon>
        <taxon>Cellvibrionales</taxon>
        <taxon>Cellvibrionaceae</taxon>
        <taxon>Teredinibacter</taxon>
    </lineage>
</organism>
<keyword evidence="3 5" id="KW-0378">Hydrolase</keyword>
<protein>
    <submittedName>
        <fullName evidence="9">Carboxy-terminal-processing protease</fullName>
        <ecNumber evidence="9">3.4.21.102</ecNumber>
    </submittedName>
</protein>
<dbReference type="NCBIfam" id="TIGR00225">
    <property type="entry name" value="prc"/>
    <property type="match status" value="1"/>
</dbReference>
<dbReference type="Pfam" id="PF22694">
    <property type="entry name" value="CtpB_N-like"/>
    <property type="match status" value="1"/>
</dbReference>
<dbReference type="GO" id="GO:0004252">
    <property type="term" value="F:serine-type endopeptidase activity"/>
    <property type="evidence" value="ECO:0007669"/>
    <property type="project" value="UniProtKB-EC"/>
</dbReference>
<keyword evidence="7" id="KW-0732">Signal</keyword>
<name>C5BJ27_TERTT</name>
<dbReference type="Gene3D" id="2.30.42.10">
    <property type="match status" value="1"/>
</dbReference>
<dbReference type="InterPro" id="IPR001478">
    <property type="entry name" value="PDZ"/>
</dbReference>
<dbReference type="GO" id="GO:0007165">
    <property type="term" value="P:signal transduction"/>
    <property type="evidence" value="ECO:0007669"/>
    <property type="project" value="TreeGrafter"/>
</dbReference>
<evidence type="ECO:0000256" key="3">
    <source>
        <dbReference type="ARBA" id="ARBA00022801"/>
    </source>
</evidence>
<dbReference type="STRING" id="377629.TERTU_4429"/>
<keyword evidence="10" id="KW-1185">Reference proteome</keyword>
<gene>
    <name evidence="9" type="primary">ctpA</name>
    <name evidence="9" type="ordered locus">TERTU_4429</name>
</gene>
<proteinExistence type="inferred from homology"/>
<dbReference type="FunFam" id="3.90.226.10:FF:000029">
    <property type="entry name" value="Peptidase, S41 family"/>
    <property type="match status" value="1"/>
</dbReference>
<feature type="chain" id="PRO_5002946963" evidence="7">
    <location>
        <begin position="24"/>
        <end position="455"/>
    </location>
</feature>
<evidence type="ECO:0000313" key="10">
    <source>
        <dbReference type="Proteomes" id="UP000009080"/>
    </source>
</evidence>
<feature type="compositionally biased region" description="Polar residues" evidence="6">
    <location>
        <begin position="446"/>
        <end position="455"/>
    </location>
</feature>
<keyword evidence="2 5" id="KW-0645">Protease</keyword>
<evidence type="ECO:0000256" key="1">
    <source>
        <dbReference type="ARBA" id="ARBA00009179"/>
    </source>
</evidence>
<dbReference type="MEROPS" id="S41.004"/>
<dbReference type="EC" id="3.4.21.102" evidence="9"/>
<dbReference type="HOGENOM" id="CLU_017295_1_1_6"/>
<dbReference type="GO" id="GO:0006508">
    <property type="term" value="P:proteolysis"/>
    <property type="evidence" value="ECO:0007669"/>
    <property type="project" value="UniProtKB-KW"/>
</dbReference>
<dbReference type="EMBL" id="CP001614">
    <property type="protein sequence ID" value="ACR12620.1"/>
    <property type="molecule type" value="Genomic_DNA"/>
</dbReference>
<dbReference type="SMART" id="SM00228">
    <property type="entry name" value="PDZ"/>
    <property type="match status" value="1"/>
</dbReference>
<evidence type="ECO:0000256" key="2">
    <source>
        <dbReference type="ARBA" id="ARBA00022670"/>
    </source>
</evidence>
<dbReference type="Pfam" id="PF13180">
    <property type="entry name" value="PDZ_2"/>
    <property type="match status" value="1"/>
</dbReference>
<comment type="similarity">
    <text evidence="1 5">Belongs to the peptidase S41A family.</text>
</comment>
<feature type="domain" description="PDZ" evidence="8">
    <location>
        <begin position="92"/>
        <end position="160"/>
    </location>
</feature>
<dbReference type="SUPFAM" id="SSF52096">
    <property type="entry name" value="ClpP/crotonase"/>
    <property type="match status" value="1"/>
</dbReference>
<dbReference type="InterPro" id="IPR036034">
    <property type="entry name" value="PDZ_sf"/>
</dbReference>
<feature type="region of interest" description="Disordered" evidence="6">
    <location>
        <begin position="434"/>
        <end position="455"/>
    </location>
</feature>
<evidence type="ECO:0000256" key="4">
    <source>
        <dbReference type="ARBA" id="ARBA00022825"/>
    </source>
</evidence>
<dbReference type="InterPro" id="IPR055210">
    <property type="entry name" value="CtpA/B_N"/>
</dbReference>
<dbReference type="AlphaFoldDB" id="C5BJ27"/>
<feature type="signal peptide" evidence="7">
    <location>
        <begin position="1"/>
        <end position="23"/>
    </location>
</feature>
<keyword evidence="4 5" id="KW-0720">Serine protease</keyword>
<evidence type="ECO:0000313" key="9">
    <source>
        <dbReference type="EMBL" id="ACR12620.1"/>
    </source>
</evidence>
<dbReference type="RefSeq" id="WP_015818732.1">
    <property type="nucleotide sequence ID" value="NC_012997.1"/>
</dbReference>
<accession>C5BJ27</accession>
<dbReference type="SUPFAM" id="SSF50156">
    <property type="entry name" value="PDZ domain-like"/>
    <property type="match status" value="1"/>
</dbReference>
<dbReference type="PANTHER" id="PTHR32060:SF30">
    <property type="entry name" value="CARBOXY-TERMINAL PROCESSING PROTEASE CTPA"/>
    <property type="match status" value="1"/>
</dbReference>